<dbReference type="InterPro" id="IPR023393">
    <property type="entry name" value="START-like_dom_sf"/>
</dbReference>
<reference evidence="3 4" key="1">
    <citation type="submission" date="2024-06" db="EMBL/GenBank/DDBJ databases">
        <title>The Natural Products Discovery Center: Release of the First 8490 Sequenced Strains for Exploring Actinobacteria Biosynthetic Diversity.</title>
        <authorList>
            <person name="Kalkreuter E."/>
            <person name="Kautsar S.A."/>
            <person name="Yang D."/>
            <person name="Bader C.D."/>
            <person name="Teijaro C.N."/>
            <person name="Fluegel L."/>
            <person name="Davis C.M."/>
            <person name="Simpson J.R."/>
            <person name="Lauterbach L."/>
            <person name="Steele A.D."/>
            <person name="Gui C."/>
            <person name="Meng S."/>
            <person name="Li G."/>
            <person name="Viehrig K."/>
            <person name="Ye F."/>
            <person name="Su P."/>
            <person name="Kiefer A.F."/>
            <person name="Nichols A."/>
            <person name="Cepeda A.J."/>
            <person name="Yan W."/>
            <person name="Fan B."/>
            <person name="Jiang Y."/>
            <person name="Adhikari A."/>
            <person name="Zheng C.-J."/>
            <person name="Schuster L."/>
            <person name="Cowan T.M."/>
            <person name="Smanski M.J."/>
            <person name="Chevrette M.G."/>
            <person name="De Carvalho L.P.S."/>
            <person name="Shen B."/>
        </authorList>
    </citation>
    <scope>NUCLEOTIDE SEQUENCE [LARGE SCALE GENOMIC DNA]</scope>
    <source>
        <strain evidence="3 4">NPDC050403</strain>
    </source>
</reference>
<organism evidence="3 4">
    <name type="scientific">Nocardia aurea</name>
    <dbReference type="NCBI Taxonomy" id="2144174"/>
    <lineage>
        <taxon>Bacteria</taxon>
        <taxon>Bacillati</taxon>
        <taxon>Actinomycetota</taxon>
        <taxon>Actinomycetes</taxon>
        <taxon>Mycobacteriales</taxon>
        <taxon>Nocardiaceae</taxon>
        <taxon>Nocardia</taxon>
    </lineage>
</organism>
<dbReference type="InterPro" id="IPR013538">
    <property type="entry name" value="ASHA1/2-like_C"/>
</dbReference>
<dbReference type="RefSeq" id="WP_357789065.1">
    <property type="nucleotide sequence ID" value="NZ_JBFAKC010000019.1"/>
</dbReference>
<dbReference type="CDD" id="cd08899">
    <property type="entry name" value="SRPBCC_CalC_Aha1-like_6"/>
    <property type="match status" value="1"/>
</dbReference>
<protein>
    <submittedName>
        <fullName evidence="3">SRPBCC family protein</fullName>
    </submittedName>
</protein>
<dbReference type="Pfam" id="PF08327">
    <property type="entry name" value="AHSA1"/>
    <property type="match status" value="1"/>
</dbReference>
<proteinExistence type="inferred from homology"/>
<evidence type="ECO:0000313" key="3">
    <source>
        <dbReference type="EMBL" id="MEV0712189.1"/>
    </source>
</evidence>
<dbReference type="EMBL" id="JBFAKC010000019">
    <property type="protein sequence ID" value="MEV0712189.1"/>
    <property type="molecule type" value="Genomic_DNA"/>
</dbReference>
<dbReference type="SUPFAM" id="SSF55961">
    <property type="entry name" value="Bet v1-like"/>
    <property type="match status" value="1"/>
</dbReference>
<dbReference type="Gene3D" id="3.30.530.20">
    <property type="match status" value="1"/>
</dbReference>
<evidence type="ECO:0000259" key="2">
    <source>
        <dbReference type="Pfam" id="PF08327"/>
    </source>
</evidence>
<keyword evidence="4" id="KW-1185">Reference proteome</keyword>
<sequence>MTLLTDPAAVAGLVTREVRSGSRAGTPTRIAVARRTYPTDQADLWNALTDAERLPRWFMPVSGELRVGGSYQLEGNAGGVVEVCEEPKRFAVTWEMGPQVSWVEVNLSPDGEGTQLELVHEAEVDPEFWTQYGPGAVGVGWDLALMGLGLHLSTGAAVDHAAAAEFHTTPEGIAFIRTCASGWADAAIGDGDDPTAAHTAAEQTIVFYTTVPEDGPES</sequence>
<dbReference type="Proteomes" id="UP001551695">
    <property type="component" value="Unassembled WGS sequence"/>
</dbReference>
<feature type="domain" description="Activator of Hsp90 ATPase homologue 1/2-like C-terminal" evidence="2">
    <location>
        <begin position="41"/>
        <end position="148"/>
    </location>
</feature>
<evidence type="ECO:0000313" key="4">
    <source>
        <dbReference type="Proteomes" id="UP001551695"/>
    </source>
</evidence>
<gene>
    <name evidence="3" type="ORF">AB0I48_31975</name>
</gene>
<comment type="similarity">
    <text evidence="1">Belongs to the AHA1 family.</text>
</comment>
<evidence type="ECO:0000256" key="1">
    <source>
        <dbReference type="ARBA" id="ARBA00006817"/>
    </source>
</evidence>
<accession>A0ABV3G3D2</accession>
<name>A0ABV3G3D2_9NOCA</name>
<comment type="caution">
    <text evidence="3">The sequence shown here is derived from an EMBL/GenBank/DDBJ whole genome shotgun (WGS) entry which is preliminary data.</text>
</comment>